<protein>
    <submittedName>
        <fullName evidence="1">Uncharacterized protein</fullName>
    </submittedName>
</protein>
<dbReference type="Pfam" id="PF14956">
    <property type="entry name" value="DUF4505"/>
    <property type="match status" value="1"/>
</dbReference>
<dbReference type="PANTHER" id="PTHR31449">
    <property type="entry name" value="UPF0598 PROTEIN C8ORF82"/>
    <property type="match status" value="1"/>
</dbReference>
<dbReference type="Proteomes" id="UP000231912">
    <property type="component" value="Unassembled WGS sequence"/>
</dbReference>
<evidence type="ECO:0000313" key="1">
    <source>
        <dbReference type="EMBL" id="PJZ64143.1"/>
    </source>
</evidence>
<sequence>MRTYFYTIDSGGRIFHEGSELTDRDFLAFFLSRLRENDTGKYPNCRYLSPCGKEMNFVETEHYPIVFRKFENGKLQYGPDLYLEFHPEDLRFDENGNLLHPFSDSIWGRISQSLLLHPDWEWKEREPDSWILIWENREYSISKI</sequence>
<dbReference type="PANTHER" id="PTHR31449:SF3">
    <property type="entry name" value="UPF0598 PROTEIN C8ORF82"/>
    <property type="match status" value="1"/>
</dbReference>
<evidence type="ECO:0000313" key="2">
    <source>
        <dbReference type="Proteomes" id="UP000231912"/>
    </source>
</evidence>
<gene>
    <name evidence="1" type="ORF">CH371_19575</name>
</gene>
<dbReference type="RefSeq" id="WP_100760364.1">
    <property type="nucleotide sequence ID" value="NZ_NPDT01000012.1"/>
</dbReference>
<proteinExistence type="predicted"/>
<organism evidence="1 2">
    <name type="scientific">Leptospira wolffii</name>
    <dbReference type="NCBI Taxonomy" id="409998"/>
    <lineage>
        <taxon>Bacteria</taxon>
        <taxon>Pseudomonadati</taxon>
        <taxon>Spirochaetota</taxon>
        <taxon>Spirochaetia</taxon>
        <taxon>Leptospirales</taxon>
        <taxon>Leptospiraceae</taxon>
        <taxon>Leptospira</taxon>
    </lineage>
</organism>
<comment type="caution">
    <text evidence="1">The sequence shown here is derived from an EMBL/GenBank/DDBJ whole genome shotgun (WGS) entry which is preliminary data.</text>
</comment>
<dbReference type="InterPro" id="IPR028108">
    <property type="entry name" value="DUF4505"/>
</dbReference>
<accession>A0A2M9Z6T0</accession>
<dbReference type="AlphaFoldDB" id="A0A2M9Z6T0"/>
<reference evidence="1 2" key="1">
    <citation type="submission" date="2017-07" db="EMBL/GenBank/DDBJ databases">
        <title>Leptospira spp. isolated from tropical soils.</title>
        <authorList>
            <person name="Thibeaux R."/>
            <person name="Iraola G."/>
            <person name="Ferres I."/>
            <person name="Bierque E."/>
            <person name="Girault D."/>
            <person name="Soupe-Gilbert M.-E."/>
            <person name="Picardeau M."/>
            <person name="Goarant C."/>
        </authorList>
    </citation>
    <scope>NUCLEOTIDE SEQUENCE [LARGE SCALE GENOMIC DNA]</scope>
    <source>
        <strain evidence="1 2">FH2-C-A2</strain>
    </source>
</reference>
<dbReference type="EMBL" id="NPDT01000012">
    <property type="protein sequence ID" value="PJZ64143.1"/>
    <property type="molecule type" value="Genomic_DNA"/>
</dbReference>
<name>A0A2M9Z6T0_9LEPT</name>